<dbReference type="Pfam" id="PF04616">
    <property type="entry name" value="Glyco_hydro_43"/>
    <property type="match status" value="1"/>
</dbReference>
<evidence type="ECO:0000256" key="2">
    <source>
        <dbReference type="ARBA" id="ARBA00022651"/>
    </source>
</evidence>
<comment type="caution">
    <text evidence="9">The sequence shown here is derived from an EMBL/GenBank/DDBJ whole genome shotgun (WGS) entry which is preliminary data.</text>
</comment>
<reference evidence="10" key="1">
    <citation type="submission" date="2018-02" db="EMBL/GenBank/DDBJ databases">
        <authorList>
            <person name="Clavel T."/>
            <person name="Strowig T."/>
        </authorList>
    </citation>
    <scope>NUCLEOTIDE SEQUENCE [LARGE SCALE GENOMIC DNA]</scope>
    <source>
        <strain evidence="10">DSM 103720</strain>
    </source>
</reference>
<dbReference type="GO" id="GO:0030246">
    <property type="term" value="F:carbohydrate binding"/>
    <property type="evidence" value="ECO:0007669"/>
    <property type="project" value="InterPro"/>
</dbReference>
<dbReference type="Pfam" id="PF03422">
    <property type="entry name" value="CBM_6"/>
    <property type="match status" value="1"/>
</dbReference>
<evidence type="ECO:0000256" key="7">
    <source>
        <dbReference type="RuleBase" id="RU361187"/>
    </source>
</evidence>
<dbReference type="CDD" id="cd04084">
    <property type="entry name" value="CBM6_xylanase-like"/>
    <property type="match status" value="1"/>
</dbReference>
<proteinExistence type="inferred from homology"/>
<keyword evidence="3" id="KW-0732">Signal</keyword>
<dbReference type="SMART" id="SM00606">
    <property type="entry name" value="CBD_IV"/>
    <property type="match status" value="1"/>
</dbReference>
<organism evidence="9 10">
    <name type="scientific">Duncaniella muris</name>
    <dbReference type="NCBI Taxonomy" id="2094150"/>
    <lineage>
        <taxon>Bacteria</taxon>
        <taxon>Pseudomonadati</taxon>
        <taxon>Bacteroidota</taxon>
        <taxon>Bacteroidia</taxon>
        <taxon>Bacteroidales</taxon>
        <taxon>Muribaculaceae</taxon>
        <taxon>Duncaniella</taxon>
    </lineage>
</organism>
<evidence type="ECO:0000256" key="1">
    <source>
        <dbReference type="ARBA" id="ARBA00009865"/>
    </source>
</evidence>
<sequence length="538" mass="59606">MIHDTSRRIPEYIMGRDYPRAVTIFVSANHYQPLTQISFMLSKKQLASIFAITLLINGSSAAEAAEDHQFEKTPKLGTGNCNPLLDFLHVADPTAVVHNGRVYVYGTNDQQELDSVGRDGKNSYAHIHSLVMMSSDDMVNWTYHGIIDVEQAAPWTGEKGVSWAPSIISRAESDGLTHFYMYYSHGGGGVGVITATSPVGPWTDPLGHDLIDVNTPGLTDCPAPFDPGAVIDENGVGWLSFGGGRSSKATTFLPGSARIVRLGSDLLSLDSEISEIPAPYFFEASELNYINGTWVYSYSTDWVDRTEWNDPEVSHPSICSIGYMTSTDPLNRDSWKFRGDILKNPHDYGMEYTNNHTHFLRFNNEYYIFYHTNHLADFRGITTGYRNICVDRLEVDENSIAIPTGQMTQTGVSQIKPLDPFAWQQAETVAATSGIKFEHTDVAGNMVACGLGSGQQSEVRGADFGKGASRFEAKVRGKGVIDIHIGSPKGKRVGSLVIDHPQWQTVSVRLGKKLKGSQDLCFVYRDGDFKFDEWRFIR</sequence>
<dbReference type="InterPro" id="IPR006710">
    <property type="entry name" value="Glyco_hydro_43"/>
</dbReference>
<dbReference type="InterPro" id="IPR008979">
    <property type="entry name" value="Galactose-bd-like_sf"/>
</dbReference>
<evidence type="ECO:0000259" key="8">
    <source>
        <dbReference type="SMART" id="SM00606"/>
    </source>
</evidence>
<dbReference type="InterPro" id="IPR006584">
    <property type="entry name" value="Cellulose-bd_IV"/>
</dbReference>
<evidence type="ECO:0000313" key="10">
    <source>
        <dbReference type="Proteomes" id="UP000244905"/>
    </source>
</evidence>
<dbReference type="GO" id="GO:0045493">
    <property type="term" value="P:xylan catabolic process"/>
    <property type="evidence" value="ECO:0007669"/>
    <property type="project" value="UniProtKB-KW"/>
</dbReference>
<accession>A0A2V1IJM1</accession>
<keyword evidence="4 7" id="KW-0378">Hydrolase</keyword>
<dbReference type="Proteomes" id="UP000244905">
    <property type="component" value="Unassembled WGS sequence"/>
</dbReference>
<dbReference type="Gene3D" id="2.115.10.20">
    <property type="entry name" value="Glycosyl hydrolase domain, family 43"/>
    <property type="match status" value="1"/>
</dbReference>
<feature type="domain" description="Cellulose binding type IV" evidence="8">
    <location>
        <begin position="417"/>
        <end position="538"/>
    </location>
</feature>
<dbReference type="InterPro" id="IPR052176">
    <property type="entry name" value="Glycosyl_Hydrlase_43_Enz"/>
</dbReference>
<dbReference type="SUPFAM" id="SSF49785">
    <property type="entry name" value="Galactose-binding domain-like"/>
    <property type="match status" value="1"/>
</dbReference>
<name>A0A2V1IJM1_9BACT</name>
<dbReference type="AlphaFoldDB" id="A0A2V1IJM1"/>
<keyword evidence="5" id="KW-0119">Carbohydrate metabolism</keyword>
<keyword evidence="6 7" id="KW-0326">Glycosidase</keyword>
<dbReference type="Gene3D" id="2.60.120.260">
    <property type="entry name" value="Galactose-binding domain-like"/>
    <property type="match status" value="1"/>
</dbReference>
<evidence type="ECO:0000313" key="9">
    <source>
        <dbReference type="EMBL" id="PWB01130.1"/>
    </source>
</evidence>
<comment type="similarity">
    <text evidence="1 7">Belongs to the glycosyl hydrolase 43 family.</text>
</comment>
<keyword evidence="2" id="KW-0858">Xylan degradation</keyword>
<dbReference type="EMBL" id="PUEC01000025">
    <property type="protein sequence ID" value="PWB01130.1"/>
    <property type="molecule type" value="Genomic_DNA"/>
</dbReference>
<protein>
    <submittedName>
        <fullName evidence="9">Beta-xylosidase</fullName>
    </submittedName>
</protein>
<dbReference type="SUPFAM" id="SSF75005">
    <property type="entry name" value="Arabinanase/levansucrase/invertase"/>
    <property type="match status" value="1"/>
</dbReference>
<dbReference type="InterPro" id="IPR005084">
    <property type="entry name" value="CBM6"/>
</dbReference>
<dbReference type="CDD" id="cd09003">
    <property type="entry name" value="GH43_XynD-like"/>
    <property type="match status" value="1"/>
</dbReference>
<evidence type="ECO:0000256" key="4">
    <source>
        <dbReference type="ARBA" id="ARBA00022801"/>
    </source>
</evidence>
<keyword evidence="10" id="KW-1185">Reference proteome</keyword>
<dbReference type="InterPro" id="IPR023296">
    <property type="entry name" value="Glyco_hydro_beta-prop_sf"/>
</dbReference>
<dbReference type="GO" id="GO:0004553">
    <property type="term" value="F:hydrolase activity, hydrolyzing O-glycosyl compounds"/>
    <property type="evidence" value="ECO:0007669"/>
    <property type="project" value="InterPro"/>
</dbReference>
<evidence type="ECO:0000256" key="6">
    <source>
        <dbReference type="ARBA" id="ARBA00023295"/>
    </source>
</evidence>
<keyword evidence="2" id="KW-0624">Polysaccharide degradation</keyword>
<dbReference type="PANTHER" id="PTHR43772:SF2">
    <property type="entry name" value="PUTATIVE (AFU_ORTHOLOGUE AFUA_2G04480)-RELATED"/>
    <property type="match status" value="1"/>
</dbReference>
<evidence type="ECO:0000256" key="3">
    <source>
        <dbReference type="ARBA" id="ARBA00022729"/>
    </source>
</evidence>
<evidence type="ECO:0000256" key="5">
    <source>
        <dbReference type="ARBA" id="ARBA00023277"/>
    </source>
</evidence>
<dbReference type="PANTHER" id="PTHR43772">
    <property type="entry name" value="ENDO-1,4-BETA-XYLANASE"/>
    <property type="match status" value="1"/>
</dbReference>
<gene>
    <name evidence="9" type="ORF">C5O23_10630</name>
</gene>